<keyword evidence="2" id="KW-1003">Cell membrane</keyword>
<evidence type="ECO:0000313" key="11">
    <source>
        <dbReference type="Proteomes" id="UP000232188"/>
    </source>
</evidence>
<dbReference type="EMBL" id="NPDU01000074">
    <property type="protein sequence ID" value="PJZ60169.1"/>
    <property type="molecule type" value="Genomic_DNA"/>
</dbReference>
<feature type="domain" description="EamA" evidence="7">
    <location>
        <begin position="19"/>
        <end position="151"/>
    </location>
</feature>
<dbReference type="Proteomes" id="UP000232188">
    <property type="component" value="Unassembled WGS sequence"/>
</dbReference>
<name>A0A2M9YK12_9LEPT</name>
<sequence>MRLFSQTKKGIKMNSIKPYLCLVLFALITGTTFQVAKEALLYFSPAQTGALRFILASILLFVFVFLNDRKLLKVNRENLKSLIFLGIVGVFGFNFFFFLGMKKASPVNAAIIVALSPAITIFLSYLLLKTKITILQYLGTVVSFIGVLVVISDGNLSSIRSVLEGEGILFIFLAASCWALYSVGMKKYLKGVSAIQITSFTSFFGTICLLVLIVLNGDYRVEWGKAPASAWFAILYMAAFTTFFGYLFWNYGIQKVGPDKAAIFGNLIPVVAMLTTWFLGESLNLFDIAGALLVIFGIFIVNSKFNRVSTIQNIKTSTAG</sequence>
<feature type="transmembrane region" description="Helical" evidence="6">
    <location>
        <begin position="228"/>
        <end position="249"/>
    </location>
</feature>
<evidence type="ECO:0000256" key="3">
    <source>
        <dbReference type="ARBA" id="ARBA00022692"/>
    </source>
</evidence>
<evidence type="ECO:0000313" key="9">
    <source>
        <dbReference type="EMBL" id="PJZ60169.1"/>
    </source>
</evidence>
<feature type="domain" description="EamA" evidence="7">
    <location>
        <begin position="167"/>
        <end position="302"/>
    </location>
</feature>
<evidence type="ECO:0000313" key="8">
    <source>
        <dbReference type="EMBL" id="PJZ51888.1"/>
    </source>
</evidence>
<evidence type="ECO:0000259" key="7">
    <source>
        <dbReference type="Pfam" id="PF00892"/>
    </source>
</evidence>
<keyword evidence="4 6" id="KW-1133">Transmembrane helix</keyword>
<gene>
    <name evidence="9" type="ORF">CH376_19825</name>
    <name evidence="8" type="ORF">CH380_17650</name>
</gene>
<dbReference type="Pfam" id="PF00892">
    <property type="entry name" value="EamA"/>
    <property type="match status" value="2"/>
</dbReference>
<keyword evidence="10" id="KW-1185">Reference proteome</keyword>
<evidence type="ECO:0000256" key="5">
    <source>
        <dbReference type="ARBA" id="ARBA00023136"/>
    </source>
</evidence>
<feature type="transmembrane region" description="Helical" evidence="6">
    <location>
        <begin position="107"/>
        <end position="127"/>
    </location>
</feature>
<dbReference type="InterPro" id="IPR050638">
    <property type="entry name" value="AA-Vitamin_Transporters"/>
</dbReference>
<feature type="transmembrane region" description="Helical" evidence="6">
    <location>
        <begin position="167"/>
        <end position="185"/>
    </location>
</feature>
<dbReference type="AlphaFoldDB" id="A0A2M9YK12"/>
<comment type="caution">
    <text evidence="8">The sequence shown here is derived from an EMBL/GenBank/DDBJ whole genome shotgun (WGS) entry which is preliminary data.</text>
</comment>
<dbReference type="Proteomes" id="UP000232149">
    <property type="component" value="Unassembled WGS sequence"/>
</dbReference>
<dbReference type="SUPFAM" id="SSF103481">
    <property type="entry name" value="Multidrug resistance efflux transporter EmrE"/>
    <property type="match status" value="2"/>
</dbReference>
<dbReference type="InterPro" id="IPR000620">
    <property type="entry name" value="EamA_dom"/>
</dbReference>
<organism evidence="8 11">
    <name type="scientific">Leptospira adleri</name>
    <dbReference type="NCBI Taxonomy" id="2023186"/>
    <lineage>
        <taxon>Bacteria</taxon>
        <taxon>Pseudomonadati</taxon>
        <taxon>Spirochaetota</taxon>
        <taxon>Spirochaetia</taxon>
        <taxon>Leptospirales</taxon>
        <taxon>Leptospiraceae</taxon>
        <taxon>Leptospira</taxon>
    </lineage>
</organism>
<accession>A0A2M9YK12</accession>
<protein>
    <recommendedName>
        <fullName evidence="7">EamA domain-containing protein</fullName>
    </recommendedName>
</protein>
<evidence type="ECO:0000256" key="2">
    <source>
        <dbReference type="ARBA" id="ARBA00022475"/>
    </source>
</evidence>
<feature type="transmembrane region" description="Helical" evidence="6">
    <location>
        <begin position="197"/>
        <end position="216"/>
    </location>
</feature>
<keyword evidence="3 6" id="KW-0812">Transmembrane</keyword>
<proteinExistence type="predicted"/>
<feature type="transmembrane region" description="Helical" evidence="6">
    <location>
        <begin position="49"/>
        <end position="67"/>
    </location>
</feature>
<feature type="transmembrane region" description="Helical" evidence="6">
    <location>
        <begin position="79"/>
        <end position="101"/>
    </location>
</feature>
<dbReference type="EMBL" id="NPDV01000018">
    <property type="protein sequence ID" value="PJZ51888.1"/>
    <property type="molecule type" value="Genomic_DNA"/>
</dbReference>
<comment type="subcellular location">
    <subcellularLocation>
        <location evidence="1">Cell membrane</location>
        <topology evidence="1">Multi-pass membrane protein</topology>
    </subcellularLocation>
</comment>
<feature type="transmembrane region" description="Helical" evidence="6">
    <location>
        <begin position="285"/>
        <end position="305"/>
    </location>
</feature>
<keyword evidence="5 6" id="KW-0472">Membrane</keyword>
<evidence type="ECO:0000313" key="10">
    <source>
        <dbReference type="Proteomes" id="UP000232149"/>
    </source>
</evidence>
<evidence type="ECO:0000256" key="6">
    <source>
        <dbReference type="SAM" id="Phobius"/>
    </source>
</evidence>
<evidence type="ECO:0000256" key="1">
    <source>
        <dbReference type="ARBA" id="ARBA00004651"/>
    </source>
</evidence>
<dbReference type="GO" id="GO:0005886">
    <property type="term" value="C:plasma membrane"/>
    <property type="evidence" value="ECO:0007669"/>
    <property type="project" value="UniProtKB-SubCell"/>
</dbReference>
<dbReference type="PANTHER" id="PTHR32322:SF18">
    <property type="entry name" value="S-ADENOSYLMETHIONINE_S-ADENOSYLHOMOCYSTEINE TRANSPORTER"/>
    <property type="match status" value="1"/>
</dbReference>
<reference evidence="10 11" key="1">
    <citation type="submission" date="2017-07" db="EMBL/GenBank/DDBJ databases">
        <title>Leptospira spp. isolated from tropical soils.</title>
        <authorList>
            <person name="Thibeaux R."/>
            <person name="Iraola G."/>
            <person name="Ferres I."/>
            <person name="Bierque E."/>
            <person name="Girault D."/>
            <person name="Soupe-Gilbert M.-E."/>
            <person name="Picardeau M."/>
            <person name="Goarant C."/>
        </authorList>
    </citation>
    <scope>NUCLEOTIDE SEQUENCE [LARGE SCALE GENOMIC DNA]</scope>
    <source>
        <strain evidence="8 11">FH2-B-C1</strain>
        <strain evidence="9 10">FH2-B-D1</strain>
    </source>
</reference>
<feature type="transmembrane region" description="Helical" evidence="6">
    <location>
        <begin position="261"/>
        <end position="279"/>
    </location>
</feature>
<feature type="transmembrane region" description="Helical" evidence="6">
    <location>
        <begin position="134"/>
        <end position="152"/>
    </location>
</feature>
<dbReference type="InterPro" id="IPR037185">
    <property type="entry name" value="EmrE-like"/>
</dbReference>
<dbReference type="PANTHER" id="PTHR32322">
    <property type="entry name" value="INNER MEMBRANE TRANSPORTER"/>
    <property type="match status" value="1"/>
</dbReference>
<evidence type="ECO:0000256" key="4">
    <source>
        <dbReference type="ARBA" id="ARBA00022989"/>
    </source>
</evidence>